<protein>
    <submittedName>
        <fullName evidence="1">Uncharacterized protein</fullName>
    </submittedName>
</protein>
<accession>A0ABC9U2W2</accession>
<sequence length="43" mass="4987">MLSQSSKTFAIRSFFCEKWLLVSCNTVNDNNQTFLCQLIKRNG</sequence>
<reference evidence="1 2" key="1">
    <citation type="submission" date="2013-07" db="EMBL/GenBank/DDBJ databases">
        <authorList>
            <person name="Weinstock G."/>
            <person name="Sodergren E."/>
            <person name="Wylie T."/>
            <person name="Fulton L."/>
            <person name="Fulton R."/>
            <person name="Fronick C."/>
            <person name="O'Laughlin M."/>
            <person name="Godfrey J."/>
            <person name="Miner T."/>
            <person name="Herter B."/>
            <person name="Appelbaum E."/>
            <person name="Cordes M."/>
            <person name="Lek S."/>
            <person name="Wollam A."/>
            <person name="Pepin K.H."/>
            <person name="Palsikar V.B."/>
            <person name="Mitreva M."/>
            <person name="Wilson R.K."/>
        </authorList>
    </citation>
    <scope>NUCLEOTIDE SEQUENCE [LARGE SCALE GENOMIC DNA]</scope>
    <source>
        <strain evidence="1 2">ATCC 14940</strain>
    </source>
</reference>
<organism evidence="1 2">
    <name type="scientific">[Clostridium] symbiosum ATCC 14940</name>
    <dbReference type="NCBI Taxonomy" id="411472"/>
    <lineage>
        <taxon>Bacteria</taxon>
        <taxon>Bacillati</taxon>
        <taxon>Bacillota</taxon>
        <taxon>Clostridia</taxon>
        <taxon>Lachnospirales</taxon>
        <taxon>Lachnospiraceae</taxon>
        <taxon>Otoolea</taxon>
    </lineage>
</organism>
<dbReference type="AlphaFoldDB" id="A0ABC9U2W2"/>
<gene>
    <name evidence="1" type="ORF">CLOSYM_00537</name>
</gene>
<comment type="caution">
    <text evidence="1">The sequence shown here is derived from an EMBL/GenBank/DDBJ whole genome shotgun (WGS) entry which is preliminary data.</text>
</comment>
<dbReference type="EMBL" id="AWSU01000043">
    <property type="protein sequence ID" value="ERI79980.1"/>
    <property type="molecule type" value="Genomic_DNA"/>
</dbReference>
<evidence type="ECO:0000313" key="2">
    <source>
        <dbReference type="Proteomes" id="UP000016491"/>
    </source>
</evidence>
<evidence type="ECO:0000313" key="1">
    <source>
        <dbReference type="EMBL" id="ERI79980.1"/>
    </source>
</evidence>
<proteinExistence type="predicted"/>
<name>A0ABC9U2W2_CLOSY</name>
<dbReference type="Proteomes" id="UP000016491">
    <property type="component" value="Unassembled WGS sequence"/>
</dbReference>